<dbReference type="EMBL" id="DS231616">
    <property type="protein sequence ID" value="EDU45641.1"/>
    <property type="molecule type" value="Genomic_DNA"/>
</dbReference>
<sequence>MGSENEDRRSTRKQSKLTSSPTLLPVHEEEVMEDISVHEEEVMEEIFPELDGEVTDTSASDNHEPSPNLDTSGFMPSASNDLQFEYDSPTGLDAEELNALFKLPPRPKNDPRDLASLKTEGIAKSFMWLGIKPKLGLPYDLVHGMEQQQAKDAKKLEERNDMYDELDEGEQQAKATEEDDETIEARPGKRQKKAMEDDDEAGTKATEDDDESDEARPAKRQTK</sequence>
<evidence type="ECO:0000256" key="1">
    <source>
        <dbReference type="SAM" id="MobiDB-lite"/>
    </source>
</evidence>
<accession>B2VX72</accession>
<protein>
    <submittedName>
        <fullName evidence="2">Uncharacterized protein</fullName>
    </submittedName>
</protein>
<feature type="region of interest" description="Disordered" evidence="1">
    <location>
        <begin position="147"/>
        <end position="223"/>
    </location>
</feature>
<evidence type="ECO:0000313" key="3">
    <source>
        <dbReference type="Proteomes" id="UP000001471"/>
    </source>
</evidence>
<gene>
    <name evidence="2" type="ORF">PTRG_03118</name>
</gene>
<name>B2VX72_PYRTR</name>
<feature type="compositionally biased region" description="Basic and acidic residues" evidence="1">
    <location>
        <begin position="149"/>
        <end position="162"/>
    </location>
</feature>
<dbReference type="OrthoDB" id="3796643at2759"/>
<dbReference type="InParanoid" id="B2VX72"/>
<dbReference type="HOGENOM" id="CLU_1240692_0_0_1"/>
<proteinExistence type="predicted"/>
<reference evidence="3" key="1">
    <citation type="journal article" date="2013" name="G3 (Bethesda)">
        <title>Comparative genomics of a plant-pathogenic fungus, Pyrenophora tritici-repentis, reveals transduplication and the impact of repeat elements on pathogenicity and population divergence.</title>
        <authorList>
            <person name="Manning V.A."/>
            <person name="Pandelova I."/>
            <person name="Dhillon B."/>
            <person name="Wilhelm L.J."/>
            <person name="Goodwin S.B."/>
            <person name="Berlin A.M."/>
            <person name="Figueroa M."/>
            <person name="Freitag M."/>
            <person name="Hane J.K."/>
            <person name="Henrissat B."/>
            <person name="Holman W.H."/>
            <person name="Kodira C.D."/>
            <person name="Martin J."/>
            <person name="Oliver R.P."/>
            <person name="Robbertse B."/>
            <person name="Schackwitz W."/>
            <person name="Schwartz D.C."/>
            <person name="Spatafora J.W."/>
            <person name="Turgeon B.G."/>
            <person name="Yandava C."/>
            <person name="Young S."/>
            <person name="Zhou S."/>
            <person name="Zeng Q."/>
            <person name="Grigoriev I.V."/>
            <person name="Ma L.-J."/>
            <person name="Ciuffetti L.M."/>
        </authorList>
    </citation>
    <scope>NUCLEOTIDE SEQUENCE [LARGE SCALE GENOMIC DNA]</scope>
    <source>
        <strain evidence="3">Pt-1C-BFP</strain>
    </source>
</reference>
<evidence type="ECO:0000313" key="2">
    <source>
        <dbReference type="EMBL" id="EDU45641.1"/>
    </source>
</evidence>
<feature type="region of interest" description="Disordered" evidence="1">
    <location>
        <begin position="49"/>
        <end position="88"/>
    </location>
</feature>
<dbReference type="AlphaFoldDB" id="B2VX72"/>
<organism evidence="2 3">
    <name type="scientific">Pyrenophora tritici-repentis (strain Pt-1C-BFP)</name>
    <name type="common">Wheat tan spot fungus</name>
    <name type="synonym">Drechslera tritici-repentis</name>
    <dbReference type="NCBI Taxonomy" id="426418"/>
    <lineage>
        <taxon>Eukaryota</taxon>
        <taxon>Fungi</taxon>
        <taxon>Dikarya</taxon>
        <taxon>Ascomycota</taxon>
        <taxon>Pezizomycotina</taxon>
        <taxon>Dothideomycetes</taxon>
        <taxon>Pleosporomycetidae</taxon>
        <taxon>Pleosporales</taxon>
        <taxon>Pleosporineae</taxon>
        <taxon>Pleosporaceae</taxon>
        <taxon>Pyrenophora</taxon>
    </lineage>
</organism>
<dbReference type="Proteomes" id="UP000001471">
    <property type="component" value="Unassembled WGS sequence"/>
</dbReference>
<feature type="region of interest" description="Disordered" evidence="1">
    <location>
        <begin position="1"/>
        <end position="30"/>
    </location>
</feature>